<dbReference type="GO" id="GO:0016015">
    <property type="term" value="F:morphogen activity"/>
    <property type="evidence" value="ECO:0007669"/>
    <property type="project" value="UniProtKB-KW"/>
</dbReference>
<evidence type="ECO:0000259" key="21">
    <source>
        <dbReference type="SMART" id="SM00306"/>
    </source>
</evidence>
<dbReference type="InterPro" id="IPR001767">
    <property type="entry name" value="Hedgehog_Hint"/>
</dbReference>
<evidence type="ECO:0000256" key="6">
    <source>
        <dbReference type="ARBA" id="ARBA00022716"/>
    </source>
</evidence>
<dbReference type="GO" id="GO:0010468">
    <property type="term" value="P:regulation of gene expression"/>
    <property type="evidence" value="ECO:0007669"/>
    <property type="project" value="TreeGrafter"/>
</dbReference>
<feature type="signal peptide" evidence="19">
    <location>
        <begin position="1"/>
        <end position="32"/>
    </location>
</feature>
<evidence type="ECO:0000256" key="17">
    <source>
        <dbReference type="RuleBase" id="RU280812"/>
    </source>
</evidence>
<keyword evidence="23" id="KW-1185">Reference proteome</keyword>
<keyword evidence="6" id="KW-0709">Segmentation polarity protein</keyword>
<dbReference type="GO" id="GO:0009653">
    <property type="term" value="P:anatomical structure morphogenesis"/>
    <property type="evidence" value="ECO:0007669"/>
    <property type="project" value="UniProtKB-KW"/>
</dbReference>
<comment type="similarity">
    <text evidence="1 17">Belongs to the hedgehog family.</text>
</comment>
<evidence type="ECO:0000256" key="14">
    <source>
        <dbReference type="ARBA" id="ARBA00023288"/>
    </source>
</evidence>
<gene>
    <name evidence="22" type="ORF">BV898_08878</name>
</gene>
<evidence type="ECO:0000256" key="16">
    <source>
        <dbReference type="ARBA" id="ARBA00045369"/>
    </source>
</evidence>
<dbReference type="InterPro" id="IPR050387">
    <property type="entry name" value="Hedgehog_Signaling"/>
</dbReference>
<dbReference type="PRINTS" id="PR00632">
    <property type="entry name" value="SONICHHOG"/>
</dbReference>
<comment type="caution">
    <text evidence="22">The sequence shown here is derived from an EMBL/GenBank/DDBJ whole genome shotgun (WGS) entry which is preliminary data.</text>
</comment>
<reference evidence="23" key="1">
    <citation type="submission" date="2017-01" db="EMBL/GenBank/DDBJ databases">
        <title>Comparative genomics of anhydrobiosis in the tardigrade Hypsibius dujardini.</title>
        <authorList>
            <person name="Yoshida Y."/>
            <person name="Koutsovoulos G."/>
            <person name="Laetsch D."/>
            <person name="Stevens L."/>
            <person name="Kumar S."/>
            <person name="Horikawa D."/>
            <person name="Ishino K."/>
            <person name="Komine S."/>
            <person name="Tomita M."/>
            <person name="Blaxter M."/>
            <person name="Arakawa K."/>
        </authorList>
    </citation>
    <scope>NUCLEOTIDE SEQUENCE [LARGE SCALE GENOMIC DNA]</scope>
    <source>
        <strain evidence="23">Z151</strain>
    </source>
</reference>
<dbReference type="AlphaFoldDB" id="A0A1W0WP82"/>
<organism evidence="22 23">
    <name type="scientific">Hypsibius exemplaris</name>
    <name type="common">Freshwater tardigrade</name>
    <dbReference type="NCBI Taxonomy" id="2072580"/>
    <lineage>
        <taxon>Eukaryota</taxon>
        <taxon>Metazoa</taxon>
        <taxon>Ecdysozoa</taxon>
        <taxon>Tardigrada</taxon>
        <taxon>Eutardigrada</taxon>
        <taxon>Parachela</taxon>
        <taxon>Hypsibioidea</taxon>
        <taxon>Hypsibiidae</taxon>
        <taxon>Hypsibius</taxon>
    </lineage>
</organism>
<name>A0A1W0WP82_HYPEX</name>
<evidence type="ECO:0000256" key="2">
    <source>
        <dbReference type="ARBA" id="ARBA00022473"/>
    </source>
</evidence>
<dbReference type="InterPro" id="IPR003587">
    <property type="entry name" value="Hint_dom_N"/>
</dbReference>
<feature type="domain" description="Hint" evidence="20">
    <location>
        <begin position="339"/>
        <end position="383"/>
    </location>
</feature>
<keyword evidence="2 17" id="KW-0217">Developmental protein</keyword>
<dbReference type="GO" id="GO:0005615">
    <property type="term" value="C:extracellular space"/>
    <property type="evidence" value="ECO:0007669"/>
    <property type="project" value="TreeGrafter"/>
</dbReference>
<feature type="region of interest" description="Disordered" evidence="18">
    <location>
        <begin position="587"/>
        <end position="619"/>
    </location>
</feature>
<dbReference type="InterPro" id="IPR000320">
    <property type="entry name" value="Hedgehog_signalling_dom"/>
</dbReference>
<evidence type="ECO:0000256" key="11">
    <source>
        <dbReference type="ARBA" id="ARBA00022837"/>
    </source>
</evidence>
<dbReference type="EMBL" id="MTYJ01000067">
    <property type="protein sequence ID" value="OQV17015.1"/>
    <property type="molecule type" value="Genomic_DNA"/>
</dbReference>
<dbReference type="GO" id="GO:0016540">
    <property type="term" value="P:protein autoprocessing"/>
    <property type="evidence" value="ECO:0007669"/>
    <property type="project" value="InterPro"/>
</dbReference>
<evidence type="ECO:0000313" key="22">
    <source>
        <dbReference type="EMBL" id="OQV17015.1"/>
    </source>
</evidence>
<keyword evidence="3 17" id="KW-1003">Cell membrane</keyword>
<protein>
    <recommendedName>
        <fullName evidence="17">Hedgehog protein</fullName>
    </recommendedName>
</protein>
<evidence type="ECO:0000256" key="12">
    <source>
        <dbReference type="ARBA" id="ARBA00023136"/>
    </source>
</evidence>
<comment type="function">
    <molecule>Protein hedgehog N-product</molecule>
    <text evidence="17">The dually lipidated hedgehog protein N-product is a morphogen which is essential for a variety of patterning events during development.</text>
</comment>
<evidence type="ECO:0000256" key="8">
    <source>
        <dbReference type="ARBA" id="ARBA00022729"/>
    </source>
</evidence>
<dbReference type="CDD" id="cd00081">
    <property type="entry name" value="Hint"/>
    <property type="match status" value="1"/>
</dbReference>
<dbReference type="Proteomes" id="UP000192578">
    <property type="component" value="Unassembled WGS sequence"/>
</dbReference>
<evidence type="ECO:0000256" key="19">
    <source>
        <dbReference type="SAM" id="SignalP"/>
    </source>
</evidence>
<feature type="domain" description="Hint" evidence="21">
    <location>
        <begin position="217"/>
        <end position="328"/>
    </location>
</feature>
<feature type="region of interest" description="Disordered" evidence="18">
    <location>
        <begin position="537"/>
        <end position="574"/>
    </location>
</feature>
<keyword evidence="7" id="KW-0479">Metal-binding</keyword>
<dbReference type="InterPro" id="IPR001657">
    <property type="entry name" value="Hedgehog"/>
</dbReference>
<keyword evidence="10 17" id="KW-0068">Autocatalytic cleavage</keyword>
<dbReference type="SMART" id="SM00305">
    <property type="entry name" value="HintC"/>
    <property type="match status" value="1"/>
</dbReference>
<evidence type="ECO:0000256" key="3">
    <source>
        <dbReference type="ARBA" id="ARBA00022475"/>
    </source>
</evidence>
<keyword evidence="9 17" id="KW-0378">Hydrolase</keyword>
<dbReference type="Gene3D" id="2.170.16.10">
    <property type="entry name" value="Hedgehog/Intein (Hint) domain"/>
    <property type="match status" value="1"/>
</dbReference>
<dbReference type="SUPFAM" id="SSF55166">
    <property type="entry name" value="Hedgehog/DD-peptidase"/>
    <property type="match status" value="1"/>
</dbReference>
<keyword evidence="5" id="KW-0808">Transferase</keyword>
<comment type="function">
    <molecule>Protein hedgehog</molecule>
    <text evidence="17">The C-terminal part of the hedgehog protein precursor displays an autoproteolysis activity that results in the cleavage of the full-length protein into two parts (N-product and C-product). In addition, the C-terminal part displays a cholesterol transferase activity that results by the covalent attachment of a cholesterol moiety to the C-terminal of the newly generated N-product.</text>
</comment>
<evidence type="ECO:0000256" key="10">
    <source>
        <dbReference type="ARBA" id="ARBA00022813"/>
    </source>
</evidence>
<feature type="compositionally biased region" description="Acidic residues" evidence="18">
    <location>
        <begin position="589"/>
        <end position="599"/>
    </location>
</feature>
<evidence type="ECO:0000256" key="1">
    <source>
        <dbReference type="ARBA" id="ARBA00010649"/>
    </source>
</evidence>
<dbReference type="GO" id="GO:0007367">
    <property type="term" value="P:segment polarity determination"/>
    <property type="evidence" value="ECO:0007669"/>
    <property type="project" value="UniProtKB-KW"/>
</dbReference>
<dbReference type="GO" id="GO:0000139">
    <property type="term" value="C:Golgi membrane"/>
    <property type="evidence" value="ECO:0007669"/>
    <property type="project" value="UniProtKB-SubCell"/>
</dbReference>
<dbReference type="Pfam" id="PF01079">
    <property type="entry name" value="Hint"/>
    <property type="match status" value="1"/>
</dbReference>
<evidence type="ECO:0000256" key="13">
    <source>
        <dbReference type="ARBA" id="ARBA00023139"/>
    </source>
</evidence>
<keyword evidence="13" id="KW-0564">Palmitate</keyword>
<evidence type="ECO:0000259" key="20">
    <source>
        <dbReference type="SMART" id="SM00305"/>
    </source>
</evidence>
<dbReference type="InterPro" id="IPR036844">
    <property type="entry name" value="Hint_dom_sf"/>
</dbReference>
<dbReference type="PANTHER" id="PTHR11889:SF31">
    <property type="entry name" value="PROTEIN HEDGEHOG"/>
    <property type="match status" value="1"/>
</dbReference>
<keyword evidence="14" id="KW-0449">Lipoprotein</keyword>
<dbReference type="GO" id="GO:0008233">
    <property type="term" value="F:peptidase activity"/>
    <property type="evidence" value="ECO:0007669"/>
    <property type="project" value="UniProtKB-UniRule"/>
</dbReference>
<dbReference type="InterPro" id="IPR009045">
    <property type="entry name" value="Zn_M74/Hedgehog-like"/>
</dbReference>
<dbReference type="GO" id="GO:0005113">
    <property type="term" value="F:patched binding"/>
    <property type="evidence" value="ECO:0007669"/>
    <property type="project" value="TreeGrafter"/>
</dbReference>
<keyword evidence="17" id="KW-0333">Golgi apparatus</keyword>
<dbReference type="GO" id="GO:0007267">
    <property type="term" value="P:cell-cell signaling"/>
    <property type="evidence" value="ECO:0007669"/>
    <property type="project" value="InterPro"/>
</dbReference>
<dbReference type="GO" id="GO:0005789">
    <property type="term" value="C:endoplasmic reticulum membrane"/>
    <property type="evidence" value="ECO:0007669"/>
    <property type="project" value="UniProtKB-SubCell"/>
</dbReference>
<dbReference type="GO" id="GO:0001708">
    <property type="term" value="P:cell fate specification"/>
    <property type="evidence" value="ECO:0007669"/>
    <property type="project" value="TreeGrafter"/>
</dbReference>
<dbReference type="PANTHER" id="PTHR11889">
    <property type="entry name" value="HEDGEHOG"/>
    <property type="match status" value="1"/>
</dbReference>
<evidence type="ECO:0000256" key="18">
    <source>
        <dbReference type="SAM" id="MobiDB-lite"/>
    </source>
</evidence>
<keyword evidence="4 17" id="KW-0645">Protease</keyword>
<dbReference type="GO" id="GO:0007224">
    <property type="term" value="P:smoothened signaling pathway"/>
    <property type="evidence" value="ECO:0007669"/>
    <property type="project" value="TreeGrafter"/>
</dbReference>
<accession>A0A1W0WP82</accession>
<proteinExistence type="inferred from homology"/>
<evidence type="ECO:0000256" key="15">
    <source>
        <dbReference type="ARBA" id="ARBA00023301"/>
    </source>
</evidence>
<evidence type="ECO:0000256" key="9">
    <source>
        <dbReference type="ARBA" id="ARBA00022801"/>
    </source>
</evidence>
<keyword evidence="12 17" id="KW-0472">Membrane</keyword>
<dbReference type="Pfam" id="PF01085">
    <property type="entry name" value="HH_signal"/>
    <property type="match status" value="1"/>
</dbReference>
<comment type="subcellular location">
    <molecule>Sonic hedgehog protein</molecule>
    <subcellularLocation>
        <location evidence="17">Endoplasmic reticulum membrane</location>
    </subcellularLocation>
    <subcellularLocation>
        <location evidence="17">Golgi apparatus membrane</location>
    </subcellularLocation>
</comment>
<feature type="compositionally biased region" description="Polar residues" evidence="18">
    <location>
        <begin position="539"/>
        <end position="553"/>
    </location>
</feature>
<comment type="function">
    <text evidence="16">The C-terminal part of the hedgehog protein precursor displays an autoproteolysis activity that results in the cleavage of the full-length protein into two parts (N-product and C-product). In addition, the C-terminal part displays a cholesterol transferase activity that results by the covalent attachment of a cholesterol moiety to the C-terminal of the newly generated N-product. Once cleaved, the C-product has no signaling activity and diffuses from the cell.</text>
</comment>
<dbReference type="GO" id="GO:0005509">
    <property type="term" value="F:calcium ion binding"/>
    <property type="evidence" value="ECO:0007669"/>
    <property type="project" value="TreeGrafter"/>
</dbReference>
<dbReference type="OrthoDB" id="5212at2759"/>
<dbReference type="SUPFAM" id="SSF51294">
    <property type="entry name" value="Hedgehog/intein (Hint) domain"/>
    <property type="match status" value="1"/>
</dbReference>
<feature type="chain" id="PRO_5010696118" description="Hedgehog protein" evidence="19">
    <location>
        <begin position="33"/>
        <end position="619"/>
    </location>
</feature>
<evidence type="ECO:0000313" key="23">
    <source>
        <dbReference type="Proteomes" id="UP000192578"/>
    </source>
</evidence>
<comment type="subcellular location">
    <molecule>Protein hedgehog N-product</molecule>
    <subcellularLocation>
        <location evidence="17">Cell membrane</location>
        <topology evidence="17">Lipid-anchor</topology>
    </subcellularLocation>
</comment>
<evidence type="ECO:0000256" key="4">
    <source>
        <dbReference type="ARBA" id="ARBA00022670"/>
    </source>
</evidence>
<evidence type="ECO:0000256" key="7">
    <source>
        <dbReference type="ARBA" id="ARBA00022723"/>
    </source>
</evidence>
<feature type="compositionally biased region" description="Basic and acidic residues" evidence="18">
    <location>
        <begin position="600"/>
        <end position="610"/>
    </location>
</feature>
<dbReference type="Gene3D" id="3.30.1380.10">
    <property type="match status" value="1"/>
</dbReference>
<keyword evidence="17" id="KW-0256">Endoplasmic reticulum</keyword>
<evidence type="ECO:0000256" key="5">
    <source>
        <dbReference type="ARBA" id="ARBA00022679"/>
    </source>
</evidence>
<keyword evidence="8 17" id="KW-0732">Signal</keyword>
<dbReference type="GO" id="GO:0005886">
    <property type="term" value="C:plasma membrane"/>
    <property type="evidence" value="ECO:0007669"/>
    <property type="project" value="UniProtKB-SubCell"/>
</dbReference>
<dbReference type="SMART" id="SM00306">
    <property type="entry name" value="HintN"/>
    <property type="match status" value="1"/>
</dbReference>
<sequence>MKLLLPELRSPRRLSLLHLVFFCVLMMRFVTSCDSCGPGRPGMKRTGPVKKYHNKPLREKQFLPNVDEFSGKASGPPEGKILRKTRRFHDHMVRVSERNRNIIFRDEERTGADRFMTRRCKEKLEILAIMVRNEWPKVKLFVTEAFDENYEHRKQSLHYEGRALDVKTSDRDRKKYGMLARLAVQAGFDWVFFQSKASIHVSCKSEKGEFEEHLKDERCFHAHNSSVLRKTSPDSNTTETIPMTDLRIGDHVLSTDPSSGTPIFSEMIAWIDSDLTSQSAFLRVHTANGRHISLTPSHLVHVFDVSTRAMTTRYARDLSPGDSLMALDNANEASIRNPFSTLTAEKIVRIEPVVAVGSLAPLTRQGTIVVNGISASCYAAVADHKMAHAAFAPFRWWTLLFGVGRSPQPPDDGMHPNMASRTEGVFTLTDLPLMCIVYPVFRAKCAVSEATEHFRAEDREALGKELIRLEEESSDFLSNSMIEEKNIKEEMRLLDILLGRFRAAKSDDQERLIIATMRKLIEKKNLVTELYKNKAANDTRGTQNSNGQASGTNGDPEGTRSPAGRQSEGPAGVGACPVVYVVQRNCNNGEEEGDSDESSNEIRGDGRSQDQLKATQSGE</sequence>
<dbReference type="InterPro" id="IPR003586">
    <property type="entry name" value="Hint_dom_C"/>
</dbReference>
<dbReference type="GO" id="GO:0016740">
    <property type="term" value="F:transferase activity"/>
    <property type="evidence" value="ECO:0007669"/>
    <property type="project" value="UniProtKB-KW"/>
</dbReference>
<keyword evidence="15" id="KW-0504">Morphogen</keyword>
<keyword evidence="11" id="KW-0106">Calcium</keyword>